<protein>
    <submittedName>
        <fullName evidence="5">WGS project CAEQ00000000 data, annotated contig 2436</fullName>
    </submittedName>
</protein>
<evidence type="ECO:0000313" key="6">
    <source>
        <dbReference type="Proteomes" id="UP000000702"/>
    </source>
</evidence>
<dbReference type="Proteomes" id="UP000000702">
    <property type="component" value="Unassembled WGS sequence"/>
</dbReference>
<dbReference type="OMA" id="QQTHTTM"/>
<dbReference type="PANTHER" id="PTHR48027">
    <property type="entry name" value="HETEROGENEOUS NUCLEAR RIBONUCLEOPROTEIN 87F-RELATED"/>
    <property type="match status" value="1"/>
</dbReference>
<evidence type="ECO:0000256" key="3">
    <source>
        <dbReference type="SAM" id="MobiDB-lite"/>
    </source>
</evidence>
<name>F9WE42_TRYCI</name>
<reference evidence="6" key="1">
    <citation type="submission" date="2011-07" db="EMBL/GenBank/DDBJ databases">
        <title>Divergent evolution of antigenic variation in African trypanosomes.</title>
        <authorList>
            <person name="Jackson A.P."/>
            <person name="Berry A."/>
            <person name="Allison H.C."/>
            <person name="Burton P."/>
            <person name="Anderson J."/>
            <person name="Aslett M."/>
            <person name="Brown R."/>
            <person name="Corton N."/>
            <person name="Harris D."/>
            <person name="Hauser H."/>
            <person name="Gamble J."/>
            <person name="Gilderthorp R."/>
            <person name="McQuillan J."/>
            <person name="Quail M.A."/>
            <person name="Sanders M."/>
            <person name="Van Tonder A."/>
            <person name="Ginger M.L."/>
            <person name="Donelson J.E."/>
            <person name="Field M.C."/>
            <person name="Barry J.D."/>
            <person name="Berriman M."/>
            <person name="Hertz-Fowler C."/>
        </authorList>
    </citation>
    <scope>NUCLEOTIDE SEQUENCE [LARGE SCALE GENOMIC DNA]</scope>
    <source>
        <strain evidence="6">IL3000</strain>
    </source>
</reference>
<dbReference type="InterPro" id="IPR052462">
    <property type="entry name" value="SLIRP/GR-RBP-like"/>
</dbReference>
<sequence>MTSHEVPSGGEQLFGGDAMGSERLRWSPRLVSVCDAVVDSCYMSPATTIGSPSVPLLSPSDLLTQCDSRDGSKQAECSSTQHGKFCTATAVTEVIANSPGSQVTIVIGNPPNTFTAAVGDAANINYVPPAGASPTAARSPCDSDASLDRRMNTTAPTDDSQLLNPPSPFFRHHGAMDGASDSHFHGTFPCFRWRAGSGDRGEGDGDSDCMEDDASDHLLWSAVGDMCHAFGQRELVSAEVRESAPQLPEHQQQLHRCHSGRSQKERQGLESPEDAIRSNLFVSGLRHNVTDVGLHDLFAPFGEIESAKVMLDIHTGRSRGIAFVKFAKVSDAQKAAEALNSTAFNGENITVRVAKPNAAYRPGEPTNKTFVRNVPLSVKKEDLVAHFGSYGQVVEVSIHGDTAQCSTSKKRNVVFITYTTKEAAAWAAQQTHTTMPFPDCDGVPLLAKVAEDSAHRIERLARRGSGKQGSTSNKAVSSSSTSLHTANQLPPPPPVPHQTHLQQQSLLQIQLQQQLQQQQQQLFIQQQQQQQQRSYVNGALAGKFPQPFGAYGGMPGFVVQPSNFYNADPYACDGLAGQQGLYTAPLYPMPTSPAPSTGGTPFVILGPEHSPQLAMMCRPPPAPQPQPTVMYYLPGAQMQVPMRMQMPVAAERLQQVTAGAPMRVG</sequence>
<comment type="caution">
    <text evidence="5">The sequence shown here is derived from an EMBL/GenBank/DDBJ whole genome shotgun (WGS) entry which is preliminary data.</text>
</comment>
<proteinExistence type="predicted"/>
<feature type="region of interest" description="Disordered" evidence="3">
    <location>
        <begin position="242"/>
        <end position="272"/>
    </location>
</feature>
<accession>F9WE42</accession>
<dbReference type="CDD" id="cd00590">
    <property type="entry name" value="RRM_SF"/>
    <property type="match status" value="1"/>
</dbReference>
<dbReference type="InterPro" id="IPR035979">
    <property type="entry name" value="RBD_domain_sf"/>
</dbReference>
<dbReference type="VEuPathDB" id="TriTrypDB:TcIL3000_0_60400"/>
<feature type="domain" description="RRM" evidence="4">
    <location>
        <begin position="278"/>
        <end position="356"/>
    </location>
</feature>
<organism evidence="5 6">
    <name type="scientific">Trypanosoma congolense (strain IL3000)</name>
    <dbReference type="NCBI Taxonomy" id="1068625"/>
    <lineage>
        <taxon>Eukaryota</taxon>
        <taxon>Discoba</taxon>
        <taxon>Euglenozoa</taxon>
        <taxon>Kinetoplastea</taxon>
        <taxon>Metakinetoplastina</taxon>
        <taxon>Trypanosomatida</taxon>
        <taxon>Trypanosomatidae</taxon>
        <taxon>Trypanosoma</taxon>
        <taxon>Nannomonas</taxon>
    </lineage>
</organism>
<dbReference type="AlphaFoldDB" id="F9WE42"/>
<evidence type="ECO:0000256" key="1">
    <source>
        <dbReference type="ARBA" id="ARBA00022884"/>
    </source>
</evidence>
<gene>
    <name evidence="5" type="ORF">TCIL3000_0_60400</name>
</gene>
<feature type="compositionally biased region" description="Low complexity" evidence="3">
    <location>
        <begin position="470"/>
        <end position="482"/>
    </location>
</feature>
<dbReference type="InterPro" id="IPR012677">
    <property type="entry name" value="Nucleotide-bd_a/b_plait_sf"/>
</dbReference>
<dbReference type="Pfam" id="PF00076">
    <property type="entry name" value="RRM_1"/>
    <property type="match status" value="2"/>
</dbReference>
<dbReference type="Gene3D" id="3.30.70.330">
    <property type="match status" value="2"/>
</dbReference>
<evidence type="ECO:0000256" key="2">
    <source>
        <dbReference type="PROSITE-ProRule" id="PRU00176"/>
    </source>
</evidence>
<dbReference type="SUPFAM" id="SSF54928">
    <property type="entry name" value="RNA-binding domain, RBD"/>
    <property type="match status" value="1"/>
</dbReference>
<dbReference type="SMART" id="SM00360">
    <property type="entry name" value="RRM"/>
    <property type="match status" value="2"/>
</dbReference>
<reference evidence="5 6" key="2">
    <citation type="journal article" date="2012" name="Proc. Natl. Acad. Sci. U.S.A.">
        <title>Antigenic diversity is generated by distinct evolutionary mechanisms in African trypanosome species.</title>
        <authorList>
            <person name="Jackson A.P."/>
            <person name="Berry A."/>
            <person name="Aslett M."/>
            <person name="Allison H.C."/>
            <person name="Burton P."/>
            <person name="Vavrova-Anderson J."/>
            <person name="Brown R."/>
            <person name="Browne H."/>
            <person name="Corton N."/>
            <person name="Hauser H."/>
            <person name="Gamble J."/>
            <person name="Gilderthorp R."/>
            <person name="Marcello L."/>
            <person name="McQuillan J."/>
            <person name="Otto T.D."/>
            <person name="Quail M.A."/>
            <person name="Sanders M.J."/>
            <person name="van Tonder A."/>
            <person name="Ginger M.L."/>
            <person name="Field M.C."/>
            <person name="Barry J.D."/>
            <person name="Hertz-Fowler C."/>
            <person name="Berriman M."/>
        </authorList>
    </citation>
    <scope>NUCLEOTIDE SEQUENCE [LARGE SCALE GENOMIC DNA]</scope>
    <source>
        <strain evidence="5 6">IL3000</strain>
    </source>
</reference>
<evidence type="ECO:0000313" key="5">
    <source>
        <dbReference type="EMBL" id="CCD15548.1"/>
    </source>
</evidence>
<keyword evidence="6" id="KW-1185">Reference proteome</keyword>
<feature type="region of interest" description="Disordered" evidence="3">
    <location>
        <begin position="460"/>
        <end position="502"/>
    </location>
</feature>
<keyword evidence="1 2" id="KW-0694">RNA-binding</keyword>
<dbReference type="GO" id="GO:0003723">
    <property type="term" value="F:RNA binding"/>
    <property type="evidence" value="ECO:0007669"/>
    <property type="project" value="UniProtKB-UniRule"/>
</dbReference>
<dbReference type="PROSITE" id="PS50102">
    <property type="entry name" value="RRM"/>
    <property type="match status" value="2"/>
</dbReference>
<evidence type="ECO:0000259" key="4">
    <source>
        <dbReference type="PROSITE" id="PS50102"/>
    </source>
</evidence>
<dbReference type="InterPro" id="IPR000504">
    <property type="entry name" value="RRM_dom"/>
</dbReference>
<dbReference type="EMBL" id="CAEQ01001949">
    <property type="protein sequence ID" value="CCD15548.1"/>
    <property type="molecule type" value="Genomic_DNA"/>
</dbReference>
<feature type="domain" description="RRM" evidence="4">
    <location>
        <begin position="367"/>
        <end position="452"/>
    </location>
</feature>